<evidence type="ECO:0000256" key="3">
    <source>
        <dbReference type="ARBA" id="ARBA00023157"/>
    </source>
</evidence>
<dbReference type="SMART" id="SM00060">
    <property type="entry name" value="FN3"/>
    <property type="match status" value="1"/>
</dbReference>
<accession>A0ABU1HVD0</accession>
<evidence type="ECO:0000313" key="12">
    <source>
        <dbReference type="Proteomes" id="UP001249291"/>
    </source>
</evidence>
<keyword evidence="5 7" id="KW-0326">Glycosidase</keyword>
<keyword evidence="3" id="KW-1015">Disulfide bond</keyword>
<dbReference type="EMBL" id="JAVIZQ010000001">
    <property type="protein sequence ID" value="MDR6144022.1"/>
    <property type="molecule type" value="Genomic_DNA"/>
</dbReference>
<evidence type="ECO:0000256" key="8">
    <source>
        <dbReference type="SAM" id="MobiDB-lite"/>
    </source>
</evidence>
<dbReference type="CDD" id="cd00063">
    <property type="entry name" value="FN3"/>
    <property type="match status" value="1"/>
</dbReference>
<evidence type="ECO:0000259" key="10">
    <source>
        <dbReference type="PROSITE" id="PS50853"/>
    </source>
</evidence>
<proteinExistence type="inferred from homology"/>
<dbReference type="PANTHER" id="PTHR31736:SF19">
    <property type="entry name" value="PECTIN LYASE SUPERFAMILY PROTEIN-RELATED"/>
    <property type="match status" value="1"/>
</dbReference>
<dbReference type="InterPro" id="IPR000743">
    <property type="entry name" value="Glyco_hydro_28"/>
</dbReference>
<evidence type="ECO:0000256" key="2">
    <source>
        <dbReference type="ARBA" id="ARBA00022801"/>
    </source>
</evidence>
<dbReference type="InterPro" id="IPR015919">
    <property type="entry name" value="Cadherin-like_sf"/>
</dbReference>
<dbReference type="InterPro" id="IPR013783">
    <property type="entry name" value="Ig-like_fold"/>
</dbReference>
<evidence type="ECO:0000256" key="4">
    <source>
        <dbReference type="ARBA" id="ARBA00023180"/>
    </source>
</evidence>
<keyword evidence="4" id="KW-0325">Glycoprotein</keyword>
<organism evidence="11 12">
    <name type="scientific">Microbacterium foliorum</name>
    <dbReference type="NCBI Taxonomy" id="104336"/>
    <lineage>
        <taxon>Bacteria</taxon>
        <taxon>Bacillati</taxon>
        <taxon>Actinomycetota</taxon>
        <taxon>Actinomycetes</taxon>
        <taxon>Micrococcales</taxon>
        <taxon>Microbacteriaceae</taxon>
        <taxon>Microbacterium</taxon>
    </lineage>
</organism>
<dbReference type="InterPro" id="IPR011050">
    <property type="entry name" value="Pectin_lyase_fold/virulence"/>
</dbReference>
<name>A0ABU1HVD0_9MICO</name>
<dbReference type="InterPro" id="IPR003961">
    <property type="entry name" value="FN3_dom"/>
</dbReference>
<evidence type="ECO:0000256" key="1">
    <source>
        <dbReference type="ARBA" id="ARBA00008834"/>
    </source>
</evidence>
<feature type="region of interest" description="Disordered" evidence="8">
    <location>
        <begin position="933"/>
        <end position="956"/>
    </location>
</feature>
<feature type="compositionally biased region" description="Low complexity" evidence="8">
    <location>
        <begin position="933"/>
        <end position="952"/>
    </location>
</feature>
<dbReference type="InterPro" id="IPR036116">
    <property type="entry name" value="FN3_sf"/>
</dbReference>
<evidence type="ECO:0000313" key="11">
    <source>
        <dbReference type="EMBL" id="MDR6144022.1"/>
    </source>
</evidence>
<dbReference type="Pfam" id="PF17963">
    <property type="entry name" value="Big_9"/>
    <property type="match status" value="1"/>
</dbReference>
<dbReference type="PANTHER" id="PTHR31736">
    <property type="match status" value="1"/>
</dbReference>
<dbReference type="SUPFAM" id="SSF49313">
    <property type="entry name" value="Cadherin-like"/>
    <property type="match status" value="1"/>
</dbReference>
<dbReference type="SUPFAM" id="SSF51126">
    <property type="entry name" value="Pectin lyase-like"/>
    <property type="match status" value="1"/>
</dbReference>
<dbReference type="Gene3D" id="2.60.40.10">
    <property type="entry name" value="Immunoglobulins"/>
    <property type="match status" value="2"/>
</dbReference>
<keyword evidence="9" id="KW-0732">Signal</keyword>
<gene>
    <name evidence="11" type="ORF">QE375_003576</name>
</gene>
<dbReference type="SUPFAM" id="SSF49265">
    <property type="entry name" value="Fibronectin type III"/>
    <property type="match status" value="1"/>
</dbReference>
<protein>
    <recommendedName>
        <fullName evidence="10">Fibronectin type-III domain-containing protein</fullName>
    </recommendedName>
</protein>
<comment type="similarity">
    <text evidence="1 7">Belongs to the glycosyl hydrolase 28 family.</text>
</comment>
<dbReference type="Proteomes" id="UP001249291">
    <property type="component" value="Unassembled WGS sequence"/>
</dbReference>
<dbReference type="Pfam" id="PF00295">
    <property type="entry name" value="Glyco_hydro_28"/>
    <property type="match status" value="1"/>
</dbReference>
<feature type="signal peptide" evidence="9">
    <location>
        <begin position="1"/>
        <end position="31"/>
    </location>
</feature>
<sequence>MTKKSRWSIAATLVAALLVAPAIIQSPAAAAASAAGDIHTYRDTPGDVRSDRFTLSANGEEVFVTKYSNRYNNRMAVARFASDDATPLLTVTANTPITSWKIFPERDYPSSAATVSGNTLSFEMSADQRYVIVEINGSQPGIAIVNDPLEDPATIPDPSASNVVNVMDFVTDATGATDQTSQIRAAVDELYSDATKDTLYFPDGWYTHAGLDLRDRTKPVTIYVAEGALLKNRIQPTMESMEPTIGIWNSKNITFYGRGVYDGNGFANYDTGNGGWRHDAATSQHQGGVMILHSENIVFNDTLARDAKQWNWETHTAKNVTFNNIKGLTPYAQPWVDGINLASGQNITVNGALTLGNDDTFASGHYNPNDKFTPDPDRLNWDTADTFGISVENHLGWTAGAGNGVRIGGGGGYTQKDFRFENVSYTGFKNLGITMGNFTADTNVSFTDASFDTSKVTTNAGIAGRGNTAATRFGSLVFDDVWFSNNLPVNISNTTNLRIHELTVGGTPVTRLTQFPLTLTNVVNRDFDFVLDVAPVFGTIPSSEVDAGTELVLPIPVTDGDGDTVVVSSSALPDGASIVGNVLRWTPVAAQAGTLSIPLLATDSRGATATGAAKVTVIDPDAERIEIPAAADASVQAWNAEQAQNYGDNELLRLLNLNDATLGGVLGEKYAGNQSNRDSKLGLLSFDLGDLGERIAAGELISAELSLTYAGPAKTGLSGTNALVAALATPGWVEGNGKTTPTARTNTVGGAVTWLTKPTIDTTKTATSDPFTVTSSTKVGSDGSYSASQKPVGGKADIDVLALLEGLDAQASTVSFAVNETKKQDLLFVSREGDDRNPNAEGLAPRLTLTFAAEPQETAPGAPTGASVALGDAVAQVSWMAPAEHGSSPVTGYTVTANPGGNSCATTGELTCRVTGLTNGTAYTFAVTATNETGTSPASAPSTPATPSFAPGGTDTVSVSTNARAQCVSAKPSVAVYVLNKESVPVEAAVSTASGTKSVTLAAGKTAYLTFATDASSIDAGAATLVVTKKVSESPVSTTYQAGYAAVNCG</sequence>
<comment type="caution">
    <text evidence="11">The sequence shown here is derived from an EMBL/GenBank/DDBJ whole genome shotgun (WGS) entry which is preliminary data.</text>
</comment>
<feature type="domain" description="Fibronectin type-III" evidence="10">
    <location>
        <begin position="859"/>
        <end position="949"/>
    </location>
</feature>
<evidence type="ECO:0000256" key="5">
    <source>
        <dbReference type="ARBA" id="ARBA00023295"/>
    </source>
</evidence>
<keyword evidence="6" id="KW-0119">Carbohydrate metabolism</keyword>
<dbReference type="PROSITE" id="PS50853">
    <property type="entry name" value="FN3"/>
    <property type="match status" value="1"/>
</dbReference>
<dbReference type="Gene3D" id="2.160.20.10">
    <property type="entry name" value="Single-stranded right-handed beta-helix, Pectin lyase-like"/>
    <property type="match status" value="1"/>
</dbReference>
<reference evidence="11 12" key="1">
    <citation type="submission" date="2023-08" db="EMBL/GenBank/DDBJ databases">
        <title>Functional and genomic diversity of the sorghum phyllosphere microbiome.</title>
        <authorList>
            <person name="Shade A."/>
        </authorList>
    </citation>
    <scope>NUCLEOTIDE SEQUENCE [LARGE SCALE GENOMIC DNA]</scope>
    <source>
        <strain evidence="11 12">SORGH_AS_0445</strain>
    </source>
</reference>
<keyword evidence="6" id="KW-0624">Polysaccharide degradation</keyword>
<feature type="chain" id="PRO_5047493745" description="Fibronectin type-III domain-containing protein" evidence="9">
    <location>
        <begin position="32"/>
        <end position="1050"/>
    </location>
</feature>
<evidence type="ECO:0000256" key="9">
    <source>
        <dbReference type="SAM" id="SignalP"/>
    </source>
</evidence>
<evidence type="ECO:0000256" key="6">
    <source>
        <dbReference type="ARBA" id="ARBA00023326"/>
    </source>
</evidence>
<dbReference type="InterPro" id="IPR012334">
    <property type="entry name" value="Pectin_lyas_fold"/>
</dbReference>
<keyword evidence="2 7" id="KW-0378">Hydrolase</keyword>
<evidence type="ECO:0000256" key="7">
    <source>
        <dbReference type="RuleBase" id="RU361169"/>
    </source>
</evidence>
<dbReference type="RefSeq" id="WP_309693809.1">
    <property type="nucleotide sequence ID" value="NZ_JAVIZQ010000001.1"/>
</dbReference>
<keyword evidence="12" id="KW-1185">Reference proteome</keyword>
<dbReference type="Pfam" id="PF00041">
    <property type="entry name" value="fn3"/>
    <property type="match status" value="1"/>
</dbReference>